<dbReference type="CDD" id="cd02440">
    <property type="entry name" value="AdoMet_MTases"/>
    <property type="match status" value="1"/>
</dbReference>
<evidence type="ECO:0000256" key="5">
    <source>
        <dbReference type="ARBA" id="ARBA00022884"/>
    </source>
</evidence>
<feature type="domain" description="Ribosomal RNA adenine methylase transferase N-terminal" evidence="9">
    <location>
        <begin position="29"/>
        <end position="194"/>
    </location>
</feature>
<feature type="binding site" evidence="8">
    <location>
        <position position="24"/>
    </location>
    <ligand>
        <name>S-adenosyl-L-methionine</name>
        <dbReference type="ChEBI" id="CHEBI:59789"/>
    </ligand>
</feature>
<keyword evidence="4 8" id="KW-0949">S-adenosyl-L-methionine</keyword>
<gene>
    <name evidence="10" type="ORF">SAMN05421852_11259</name>
</gene>
<keyword evidence="5 8" id="KW-0694">RNA-binding</keyword>
<dbReference type="GO" id="GO:0005829">
    <property type="term" value="C:cytosol"/>
    <property type="evidence" value="ECO:0007669"/>
    <property type="project" value="TreeGrafter"/>
</dbReference>
<sequence length="277" mass="31529">MHTRNKRLWRNHKEGSNFPGQHLIYSKRLAQSLIEMAGIGSNDLVLDIGAGKGALTLPLAQKAGRVLAIENDPQFVQKLRVKLDKWSHVTIIERDILQVNLPRKPFCVVASIPYSITTPILGKLMDQPATPLKKALLVIEKGAAKRFTANPTTNPRILKWRMFFDLKMGRTLSPDHFSPPPRVDSAVLFINRKEKPFIPVRGHALFSALASHGLKIPEWPVYEALRGVFTPPQISHLLKELGIERDFPIGWLSIDQWATIFHSMIRHVKPYRWPTRK</sequence>
<dbReference type="InterPro" id="IPR001737">
    <property type="entry name" value="KsgA/Erm"/>
</dbReference>
<dbReference type="PANTHER" id="PTHR11727:SF7">
    <property type="entry name" value="DIMETHYLADENOSINE TRANSFERASE-RELATED"/>
    <property type="match status" value="1"/>
</dbReference>
<dbReference type="PANTHER" id="PTHR11727">
    <property type="entry name" value="DIMETHYLADENOSINE TRANSFERASE"/>
    <property type="match status" value="1"/>
</dbReference>
<evidence type="ECO:0000256" key="8">
    <source>
        <dbReference type="PROSITE-ProRule" id="PRU01026"/>
    </source>
</evidence>
<evidence type="ECO:0000256" key="4">
    <source>
        <dbReference type="ARBA" id="ARBA00022691"/>
    </source>
</evidence>
<dbReference type="GO" id="GO:0000179">
    <property type="term" value="F:rRNA (adenine-N6,N6-)-dimethyltransferase activity"/>
    <property type="evidence" value="ECO:0007669"/>
    <property type="project" value="UniProtKB-UniRule"/>
</dbReference>
<reference evidence="10 11" key="1">
    <citation type="submission" date="2016-10" db="EMBL/GenBank/DDBJ databases">
        <authorList>
            <person name="de Groot N.N."/>
        </authorList>
    </citation>
    <scope>NUCLEOTIDE SEQUENCE [LARGE SCALE GENOMIC DNA]</scope>
    <source>
        <strain evidence="10 11">DSM 44778</strain>
    </source>
</reference>
<dbReference type="PROSITE" id="PS01131">
    <property type="entry name" value="RRNA_A_DIMETH"/>
    <property type="match status" value="1"/>
</dbReference>
<evidence type="ECO:0000313" key="10">
    <source>
        <dbReference type="EMBL" id="SFJ54818.1"/>
    </source>
</evidence>
<organism evidence="10 11">
    <name type="scientific">Thermoflavimicrobium dichotomicum</name>
    <dbReference type="NCBI Taxonomy" id="46223"/>
    <lineage>
        <taxon>Bacteria</taxon>
        <taxon>Bacillati</taxon>
        <taxon>Bacillota</taxon>
        <taxon>Bacilli</taxon>
        <taxon>Bacillales</taxon>
        <taxon>Thermoactinomycetaceae</taxon>
        <taxon>Thermoflavimicrobium</taxon>
    </lineage>
</organism>
<dbReference type="Gene3D" id="1.10.8.100">
    <property type="entry name" value="Ribosomal RNA adenine dimethylase-like, domain 2"/>
    <property type="match status" value="1"/>
</dbReference>
<evidence type="ECO:0000256" key="3">
    <source>
        <dbReference type="ARBA" id="ARBA00022679"/>
    </source>
</evidence>
<dbReference type="InterPro" id="IPR023165">
    <property type="entry name" value="rRNA_Ade_diMease-like_C"/>
</dbReference>
<evidence type="ECO:0000256" key="6">
    <source>
        <dbReference type="ARBA" id="ARBA00029941"/>
    </source>
</evidence>
<dbReference type="Proteomes" id="UP000199545">
    <property type="component" value="Unassembled WGS sequence"/>
</dbReference>
<keyword evidence="3 8" id="KW-0808">Transferase</keyword>
<accession>A0A1I3S802</accession>
<feature type="binding site" evidence="8">
    <location>
        <position position="22"/>
    </location>
    <ligand>
        <name>S-adenosyl-L-methionine</name>
        <dbReference type="ChEBI" id="CHEBI:59789"/>
    </ligand>
</feature>
<dbReference type="SMART" id="SM00650">
    <property type="entry name" value="rADc"/>
    <property type="match status" value="1"/>
</dbReference>
<dbReference type="STRING" id="46223.SAMN05421852_11259"/>
<evidence type="ECO:0000256" key="7">
    <source>
        <dbReference type="ARBA" id="ARBA00030809"/>
    </source>
</evidence>
<dbReference type="RefSeq" id="WP_093230675.1">
    <property type="nucleotide sequence ID" value="NZ_FORR01000012.1"/>
</dbReference>
<feature type="binding site" evidence="8">
    <location>
        <position position="95"/>
    </location>
    <ligand>
        <name>S-adenosyl-L-methionine</name>
        <dbReference type="ChEBI" id="CHEBI:59789"/>
    </ligand>
</feature>
<dbReference type="InterPro" id="IPR020598">
    <property type="entry name" value="rRNA_Ade_methylase_Trfase_N"/>
</dbReference>
<dbReference type="EMBL" id="FORR01000012">
    <property type="protein sequence ID" value="SFJ54818.1"/>
    <property type="molecule type" value="Genomic_DNA"/>
</dbReference>
<proteinExistence type="inferred from homology"/>
<keyword evidence="11" id="KW-1185">Reference proteome</keyword>
<evidence type="ECO:0000256" key="2">
    <source>
        <dbReference type="ARBA" id="ARBA00022603"/>
    </source>
</evidence>
<feature type="binding site" evidence="8">
    <location>
        <position position="70"/>
    </location>
    <ligand>
        <name>S-adenosyl-L-methionine</name>
        <dbReference type="ChEBI" id="CHEBI:59789"/>
    </ligand>
</feature>
<evidence type="ECO:0000259" key="9">
    <source>
        <dbReference type="SMART" id="SM00650"/>
    </source>
</evidence>
<dbReference type="InterPro" id="IPR029063">
    <property type="entry name" value="SAM-dependent_MTases_sf"/>
</dbReference>
<dbReference type="NCBIfam" id="NF000499">
    <property type="entry name" value="Erm23S_rRNA_broad"/>
    <property type="match status" value="1"/>
</dbReference>
<name>A0A1I3S802_9BACL</name>
<feature type="binding site" evidence="8">
    <location>
        <position position="49"/>
    </location>
    <ligand>
        <name>S-adenosyl-L-methionine</name>
        <dbReference type="ChEBI" id="CHEBI:59789"/>
    </ligand>
</feature>
<dbReference type="OrthoDB" id="9786598at2"/>
<dbReference type="AlphaFoldDB" id="A0A1I3S802"/>
<dbReference type="InterPro" id="IPR020596">
    <property type="entry name" value="rRNA_Ade_Mease_Trfase_CS"/>
</dbReference>
<dbReference type="Gene3D" id="3.40.50.150">
    <property type="entry name" value="Vaccinia Virus protein VP39"/>
    <property type="match status" value="1"/>
</dbReference>
<comment type="similarity">
    <text evidence="8">Belongs to the class I-like SAM-binding methyltransferase superfamily. rRNA adenine N(6)-methyltransferase family.</text>
</comment>
<dbReference type="PROSITE" id="PS51689">
    <property type="entry name" value="SAM_RNA_A_N6_MT"/>
    <property type="match status" value="1"/>
</dbReference>
<dbReference type="SUPFAM" id="SSF53335">
    <property type="entry name" value="S-adenosyl-L-methionine-dependent methyltransferases"/>
    <property type="match status" value="1"/>
</dbReference>
<dbReference type="GO" id="GO:0003723">
    <property type="term" value="F:RNA binding"/>
    <property type="evidence" value="ECO:0007669"/>
    <property type="project" value="UniProtKB-UniRule"/>
</dbReference>
<evidence type="ECO:0000313" key="11">
    <source>
        <dbReference type="Proteomes" id="UP000199545"/>
    </source>
</evidence>
<feature type="binding site" evidence="8">
    <location>
        <position position="111"/>
    </location>
    <ligand>
        <name>S-adenosyl-L-methionine</name>
        <dbReference type="ChEBI" id="CHEBI:59789"/>
    </ligand>
</feature>
<keyword evidence="2 8" id="KW-0489">Methyltransferase</keyword>
<protein>
    <recommendedName>
        <fullName evidence="1">rRNA adenine N-6-methyltransferase</fullName>
    </recommendedName>
    <alternativeName>
        <fullName evidence="7">Erythromycin resistance protein</fullName>
    </alternativeName>
    <alternativeName>
        <fullName evidence="6">Macrolide-lincosamide-streptogramin B resistance protein</fullName>
    </alternativeName>
</protein>
<dbReference type="Pfam" id="PF00398">
    <property type="entry name" value="RrnaAD"/>
    <property type="match status" value="1"/>
</dbReference>
<evidence type="ECO:0000256" key="1">
    <source>
        <dbReference type="ARBA" id="ARBA00016505"/>
    </source>
</evidence>